<name>A0A559IPA1_9BACL</name>
<dbReference type="InterPro" id="IPR001119">
    <property type="entry name" value="SLH_dom"/>
</dbReference>
<dbReference type="Proteomes" id="UP000318102">
    <property type="component" value="Unassembled WGS sequence"/>
</dbReference>
<evidence type="ECO:0000256" key="1">
    <source>
        <dbReference type="SAM" id="MobiDB-lite"/>
    </source>
</evidence>
<feature type="domain" description="SLH" evidence="2">
    <location>
        <begin position="107"/>
        <end position="170"/>
    </location>
</feature>
<dbReference type="OrthoDB" id="1706086at2"/>
<evidence type="ECO:0000313" key="4">
    <source>
        <dbReference type="Proteomes" id="UP000318102"/>
    </source>
</evidence>
<keyword evidence="4" id="KW-1185">Reference proteome</keyword>
<comment type="caution">
    <text evidence="3">The sequence shown here is derived from an EMBL/GenBank/DDBJ whole genome shotgun (WGS) entry which is preliminary data.</text>
</comment>
<evidence type="ECO:0000259" key="2">
    <source>
        <dbReference type="PROSITE" id="PS51272"/>
    </source>
</evidence>
<reference evidence="3 4" key="1">
    <citation type="submission" date="2019-07" db="EMBL/GenBank/DDBJ databases">
        <authorList>
            <person name="Kim J."/>
        </authorList>
    </citation>
    <scope>NUCLEOTIDE SEQUENCE [LARGE SCALE GENOMIC DNA]</scope>
    <source>
        <strain evidence="3 4">N4</strain>
    </source>
</reference>
<sequence>MREMRNLSEQHSQQPKQFRGGEKKVMKKRLAMLLSVAMAFSMFANVAFGAEAQLTTKEKFDALVKDGIFAGVKDKNGNIDPQLNLHTDRAQFAKILALTAGLSKEEGNSFKDKGYSTHWAKGYVEAVTKAGFMSGVGNEKFDLKGKVTGEQMAKSFALALGLKKVEDAPAVEGVSKWAYGYVAAIKAAGFDFSVDGKWNVPVQRAVLVEAAYDIKQKTSVKVDSVKVIDEKTIEVKFTDGETVKHTLDTALVEGKETTVEVTHKGAKHQVKVTLQALAIEAKTVGAKTFEVKLNRTVDTAKAKFEVKRGSTAIDVKTATYSEDKLTYRVEASNKLSEGEYTINLVVGDKTVSAKAKVEAEKVTDIEIVGDKAATNNDYDELKIGYKVLNQYGEDASKIANLTWTISKGSYKEAKDGLLTIAAPTDNSGNKTKFMYNEPIVLMVYDNNAGIVENKTVNVGFPARASEVEFKEIYNIDGRELTSTTDFTKDEFYLLIDVKDQYGNRIDKNDVENNLLVVSSNPMALDVENKAVINQGKNGDQFAIKFKNPGNSMFRTTGDVEIKVTAFGSGKQFSHKVTVGQGTELKTFKLFQPEAEVAAGDGTAKIPFEAYDAKGNKVTKFSDLNRYVNVDKSLQLSDNLKLVEDKKTREGFFEFQVPANEGRQVVFTTQVNNNAAMNSITIDVKKKAEADAVKGFDKEFNTAYGSNATFTIKPGSIDVIDQYSREIKADKLADDVYIAIENYGKLVAGKQLKDAGVTGATYRDGDKLFFNGKSAAEIKFTTLDKGDARFELALYKKDANGFKVIADSQTTAAVSVVDKENIGSYEVKAIGSLYAGKTNIFGSVTDATYSKELEVVGKRANGTKVVLSPEDYTVVADANYITVEGNKKLKANVANLGNNESVDVKLQVLVKGSEVNPVRLEQTITVSNKAQSITKVETDKDAVDAVKTPAIKKVDGQLIEVTTGFNNVRDILSVIKAEDQYGLKGHLNNVASSTVVVTKVESKTAKVENGVITGKLAAKDYIYATVAVHGVATDLVISVVE</sequence>
<dbReference type="AlphaFoldDB" id="A0A559IPA1"/>
<dbReference type="Pfam" id="PF00395">
    <property type="entry name" value="SLH"/>
    <property type="match status" value="1"/>
</dbReference>
<evidence type="ECO:0000313" key="3">
    <source>
        <dbReference type="EMBL" id="TVX89467.1"/>
    </source>
</evidence>
<gene>
    <name evidence="3" type="ORF">FPZ44_16945</name>
</gene>
<feature type="region of interest" description="Disordered" evidence="1">
    <location>
        <begin position="1"/>
        <end position="22"/>
    </location>
</feature>
<accession>A0A559IPA1</accession>
<dbReference type="EMBL" id="VNJK01000002">
    <property type="protein sequence ID" value="TVX89467.1"/>
    <property type="molecule type" value="Genomic_DNA"/>
</dbReference>
<protein>
    <submittedName>
        <fullName evidence="3">S-layer homology domain-containing protein</fullName>
    </submittedName>
</protein>
<dbReference type="PROSITE" id="PS51272">
    <property type="entry name" value="SLH"/>
    <property type="match status" value="1"/>
</dbReference>
<organism evidence="3 4">
    <name type="scientific">Paenibacillus agilis</name>
    <dbReference type="NCBI Taxonomy" id="3020863"/>
    <lineage>
        <taxon>Bacteria</taxon>
        <taxon>Bacillati</taxon>
        <taxon>Bacillota</taxon>
        <taxon>Bacilli</taxon>
        <taxon>Bacillales</taxon>
        <taxon>Paenibacillaceae</taxon>
        <taxon>Paenibacillus</taxon>
    </lineage>
</organism>
<proteinExistence type="predicted"/>